<evidence type="ECO:0000256" key="5">
    <source>
        <dbReference type="ARBA" id="ARBA00022723"/>
    </source>
</evidence>
<dbReference type="GO" id="GO:0004540">
    <property type="term" value="F:RNA nuclease activity"/>
    <property type="evidence" value="ECO:0007669"/>
    <property type="project" value="InterPro"/>
</dbReference>
<dbReference type="Pfam" id="PF10150">
    <property type="entry name" value="RNase_E_G"/>
    <property type="match status" value="1"/>
</dbReference>
<dbReference type="SUPFAM" id="SSF50249">
    <property type="entry name" value="Nucleic acid-binding proteins"/>
    <property type="match status" value="1"/>
</dbReference>
<evidence type="ECO:0000256" key="3">
    <source>
        <dbReference type="ARBA" id="ARBA00022519"/>
    </source>
</evidence>
<keyword evidence="10" id="KW-0472">Membrane</keyword>
<name>A0A6N4RBW4_BLAVI</name>
<comment type="caution">
    <text evidence="12">The sequence shown here is derived from an EMBL/GenBank/DDBJ whole genome shotgun (WGS) entry which is preliminary data.</text>
</comment>
<feature type="domain" description="S1 motif" evidence="11">
    <location>
        <begin position="40"/>
        <end position="110"/>
    </location>
</feature>
<comment type="cofactor">
    <cofactor evidence="1">
        <name>Mg(2+)</name>
        <dbReference type="ChEBI" id="CHEBI:18420"/>
    </cofactor>
</comment>
<dbReference type="GO" id="GO:0046872">
    <property type="term" value="F:metal ion binding"/>
    <property type="evidence" value="ECO:0007669"/>
    <property type="project" value="UniProtKB-KW"/>
</dbReference>
<evidence type="ECO:0000256" key="2">
    <source>
        <dbReference type="ARBA" id="ARBA00022475"/>
    </source>
</evidence>
<keyword evidence="3" id="KW-0997">Cell inner membrane</keyword>
<dbReference type="Gene3D" id="2.40.50.140">
    <property type="entry name" value="Nucleic acid-binding proteins"/>
    <property type="match status" value="1"/>
</dbReference>
<evidence type="ECO:0000259" key="11">
    <source>
        <dbReference type="PROSITE" id="PS50126"/>
    </source>
</evidence>
<dbReference type="Proteomes" id="UP000320948">
    <property type="component" value="Unassembled WGS sequence"/>
</dbReference>
<dbReference type="InterPro" id="IPR004659">
    <property type="entry name" value="RNase_E/G"/>
</dbReference>
<gene>
    <name evidence="12" type="ORF">DI628_02470</name>
</gene>
<evidence type="ECO:0000313" key="13">
    <source>
        <dbReference type="Proteomes" id="UP000320948"/>
    </source>
</evidence>
<protein>
    <recommendedName>
        <fullName evidence="11">S1 motif domain-containing protein</fullName>
    </recommendedName>
</protein>
<dbReference type="PANTHER" id="PTHR30001:SF1">
    <property type="entry name" value="RIBONUCLEASE E_G-LIKE PROTEIN, CHLOROPLASTIC"/>
    <property type="match status" value="1"/>
</dbReference>
<proteinExistence type="predicted"/>
<keyword evidence="8" id="KW-0460">Magnesium</keyword>
<evidence type="ECO:0000256" key="1">
    <source>
        <dbReference type="ARBA" id="ARBA00001946"/>
    </source>
</evidence>
<dbReference type="GO" id="GO:0003723">
    <property type="term" value="F:RNA binding"/>
    <property type="evidence" value="ECO:0007669"/>
    <property type="project" value="UniProtKB-KW"/>
</dbReference>
<organism evidence="12 13">
    <name type="scientific">Blastochloris viridis</name>
    <name type="common">Rhodopseudomonas viridis</name>
    <dbReference type="NCBI Taxonomy" id="1079"/>
    <lineage>
        <taxon>Bacteria</taxon>
        <taxon>Pseudomonadati</taxon>
        <taxon>Pseudomonadota</taxon>
        <taxon>Alphaproteobacteria</taxon>
        <taxon>Hyphomicrobiales</taxon>
        <taxon>Blastochloridaceae</taxon>
        <taxon>Blastochloris</taxon>
    </lineage>
</organism>
<accession>A0A6N4RBW4</accession>
<evidence type="ECO:0000256" key="10">
    <source>
        <dbReference type="ARBA" id="ARBA00023136"/>
    </source>
</evidence>
<keyword evidence="2" id="KW-1003">Cell membrane</keyword>
<dbReference type="GO" id="GO:0016787">
    <property type="term" value="F:hydrolase activity"/>
    <property type="evidence" value="ECO:0007669"/>
    <property type="project" value="UniProtKB-KW"/>
</dbReference>
<evidence type="ECO:0000256" key="7">
    <source>
        <dbReference type="ARBA" id="ARBA00022801"/>
    </source>
</evidence>
<dbReference type="AlphaFoldDB" id="A0A6N4RBW4"/>
<evidence type="ECO:0000256" key="4">
    <source>
        <dbReference type="ARBA" id="ARBA00022722"/>
    </source>
</evidence>
<evidence type="ECO:0000313" key="12">
    <source>
        <dbReference type="EMBL" id="TKW61505.1"/>
    </source>
</evidence>
<dbReference type="InterPro" id="IPR019307">
    <property type="entry name" value="RNA-bd_AU-1/RNase_E/G"/>
</dbReference>
<keyword evidence="9" id="KW-0694">RNA-binding</keyword>
<dbReference type="GO" id="GO:0004519">
    <property type="term" value="F:endonuclease activity"/>
    <property type="evidence" value="ECO:0007669"/>
    <property type="project" value="UniProtKB-KW"/>
</dbReference>
<keyword evidence="4" id="KW-0540">Nuclease</keyword>
<evidence type="ECO:0000256" key="6">
    <source>
        <dbReference type="ARBA" id="ARBA00022759"/>
    </source>
</evidence>
<evidence type="ECO:0000256" key="9">
    <source>
        <dbReference type="ARBA" id="ARBA00022884"/>
    </source>
</evidence>
<dbReference type="EMBL" id="VAFM01000001">
    <property type="protein sequence ID" value="TKW61505.1"/>
    <property type="molecule type" value="Genomic_DNA"/>
</dbReference>
<keyword evidence="7" id="KW-0378">Hydrolase</keyword>
<keyword evidence="6" id="KW-0255">Endonuclease</keyword>
<dbReference type="InterPro" id="IPR003029">
    <property type="entry name" value="S1_domain"/>
</dbReference>
<reference evidence="12 13" key="1">
    <citation type="journal article" date="2017" name="Nat. Commun.">
        <title>In situ click chemistry generation of cyclooxygenase-2 inhibitors.</title>
        <authorList>
            <person name="Bhardwaj A."/>
            <person name="Kaur J."/>
            <person name="Wuest M."/>
            <person name="Wuest F."/>
        </authorList>
    </citation>
    <scope>NUCLEOTIDE SEQUENCE [LARGE SCALE GENOMIC DNA]</scope>
    <source>
        <strain evidence="12">S2_018_000_R2_106</strain>
    </source>
</reference>
<sequence length="394" mass="43004">MTYHILYESTPWHTRCALFDDHARLLTLRYDESTRRHIEGALVYGRVRQVVPSLGAAFVDIGDRNDAILPFNTLPDGPDGAKIRLTEGQGIVARITRGGFYEKGATLDARTAIKPPSSETPCPSIIHSPPTALTRSLHDAGSNPVTVWILNGAHRDAVTHHVPERQVRQLDLDGSFDGMASFTELLDGHLDAMGSARPTFPFKGKGVEGNLIIELTSAVATIDVNASAASHMQKGDATMAVNLRAAEEVARLCRLLDLGGSVIVDFITPKSKNHRGIIAEHLSATFNVTDDRFVELRPMSRHGLLELTRERSGPSLTLLLKTPDYIAGRIGLELWRTPAGANPSLRRQTITAHPDVTYILQKYLTQATCLAQLGRTITLESDGALPVNTYRISG</sequence>
<evidence type="ECO:0000256" key="8">
    <source>
        <dbReference type="ARBA" id="ARBA00022842"/>
    </source>
</evidence>
<dbReference type="PANTHER" id="PTHR30001">
    <property type="entry name" value="RIBONUCLEASE"/>
    <property type="match status" value="1"/>
</dbReference>
<dbReference type="GO" id="GO:0006364">
    <property type="term" value="P:rRNA processing"/>
    <property type="evidence" value="ECO:0007669"/>
    <property type="project" value="TreeGrafter"/>
</dbReference>
<keyword evidence="5" id="KW-0479">Metal-binding</keyword>
<dbReference type="InterPro" id="IPR012340">
    <property type="entry name" value="NA-bd_OB-fold"/>
</dbReference>
<dbReference type="GO" id="GO:0005737">
    <property type="term" value="C:cytoplasm"/>
    <property type="evidence" value="ECO:0007669"/>
    <property type="project" value="TreeGrafter"/>
</dbReference>
<dbReference type="PROSITE" id="PS50126">
    <property type="entry name" value="S1"/>
    <property type="match status" value="1"/>
</dbReference>